<evidence type="ECO:0000256" key="1">
    <source>
        <dbReference type="SAM" id="MobiDB-lite"/>
    </source>
</evidence>
<feature type="region of interest" description="Disordered" evidence="1">
    <location>
        <begin position="330"/>
        <end position="364"/>
    </location>
</feature>
<evidence type="ECO:0000313" key="3">
    <source>
        <dbReference type="Proteomes" id="UP001363151"/>
    </source>
</evidence>
<feature type="compositionally biased region" description="Basic and acidic residues" evidence="1">
    <location>
        <begin position="393"/>
        <end position="406"/>
    </location>
</feature>
<organism evidence="2 3">
    <name type="scientific">Aureococcus anophagefferens</name>
    <name type="common">Harmful bloom alga</name>
    <dbReference type="NCBI Taxonomy" id="44056"/>
    <lineage>
        <taxon>Eukaryota</taxon>
        <taxon>Sar</taxon>
        <taxon>Stramenopiles</taxon>
        <taxon>Ochrophyta</taxon>
        <taxon>Pelagophyceae</taxon>
        <taxon>Pelagomonadales</taxon>
        <taxon>Pelagomonadaceae</taxon>
        <taxon>Aureococcus</taxon>
    </lineage>
</organism>
<sequence>MEVVALLERQRHRATALEVSLHTGWTVEDSEEALNRLMVDVRGTFEISGEDGRVLYSFPRDARAAPRDAAPLRRRGALLAVRRPRAPRGRRRLRRRVARRRRGRRAAPALALMVAASRAGGHRNQRGPGLRGGLQSVHEMPMNASPPAAASYNKIVTPRKRRSRAAPGSQEPVPKKKPRADVVEARGRPSLADATKAPAPAVDQPPEARARTTFRLACCPRPRRRAPEPAETIMFEEQPPSEQISILQQFPESFVDRAAKMLFCGDMGELDRPNAPVELDDDDNNAPPLLDVGDRREAAWRARSPPATTGGWRLERSRQLAVVAVPVVGGEARPRAPPGRLKRAEPDALDRSWAASLGESPTPRSIAAEKVVYGHELEQCTFQPEIQKVPPAPRREATPAKAEEPPSKTPQTKKKTSKTRLAPWRETFLDRQNRAAAKAARVRAKRPDDDLDDARSPRTVDDGDDGGAAGAGPRVVPPVRRVARYDDVPSRLHGASRRDREASHHVKDELAGCTFEPPRR</sequence>
<feature type="region of interest" description="Disordered" evidence="1">
    <location>
        <begin position="118"/>
        <end position="209"/>
    </location>
</feature>
<gene>
    <name evidence="2" type="ORF">SO694_00066124</name>
</gene>
<feature type="compositionally biased region" description="Basic and acidic residues" evidence="1">
    <location>
        <begin position="445"/>
        <end position="461"/>
    </location>
</feature>
<accession>A0ABR1FQI1</accession>
<dbReference type="EMBL" id="JBBJCI010000291">
    <property type="protein sequence ID" value="KAK7235654.1"/>
    <property type="molecule type" value="Genomic_DNA"/>
</dbReference>
<feature type="compositionally biased region" description="Basic and acidic residues" evidence="1">
    <location>
        <begin position="483"/>
        <end position="510"/>
    </location>
</feature>
<feature type="region of interest" description="Disordered" evidence="1">
    <location>
        <begin position="85"/>
        <end position="106"/>
    </location>
</feature>
<keyword evidence="3" id="KW-1185">Reference proteome</keyword>
<feature type="region of interest" description="Disordered" evidence="1">
    <location>
        <begin position="381"/>
        <end position="520"/>
    </location>
</feature>
<comment type="caution">
    <text evidence="2">The sequence shown here is derived from an EMBL/GenBank/DDBJ whole genome shotgun (WGS) entry which is preliminary data.</text>
</comment>
<feature type="compositionally biased region" description="Low complexity" evidence="1">
    <location>
        <begin position="471"/>
        <end position="480"/>
    </location>
</feature>
<protein>
    <recommendedName>
        <fullName evidence="4">TFIIE beta domain-containing protein</fullName>
    </recommendedName>
</protein>
<reference evidence="2 3" key="1">
    <citation type="submission" date="2024-03" db="EMBL/GenBank/DDBJ databases">
        <title>Aureococcus anophagefferens CCMP1851 and Kratosvirus quantuckense: Draft genome of a second virus-susceptible host strain in the model system.</title>
        <authorList>
            <person name="Chase E."/>
            <person name="Truchon A.R."/>
            <person name="Schepens W."/>
            <person name="Wilhelm S.W."/>
        </authorList>
    </citation>
    <scope>NUCLEOTIDE SEQUENCE [LARGE SCALE GENOMIC DNA]</scope>
    <source>
        <strain evidence="2 3">CCMP1851</strain>
    </source>
</reference>
<proteinExistence type="predicted"/>
<feature type="compositionally biased region" description="Basic residues" evidence="1">
    <location>
        <begin position="85"/>
        <end position="105"/>
    </location>
</feature>
<evidence type="ECO:0000313" key="2">
    <source>
        <dbReference type="EMBL" id="KAK7235654.1"/>
    </source>
</evidence>
<dbReference type="Proteomes" id="UP001363151">
    <property type="component" value="Unassembled WGS sequence"/>
</dbReference>
<evidence type="ECO:0008006" key="4">
    <source>
        <dbReference type="Google" id="ProtNLM"/>
    </source>
</evidence>
<name>A0ABR1FQI1_AURAN</name>